<dbReference type="Pfam" id="PF07679">
    <property type="entry name" value="I-set"/>
    <property type="match status" value="1"/>
</dbReference>
<evidence type="ECO:0000313" key="4">
    <source>
        <dbReference type="EMBL" id="CAD7196342.1"/>
    </source>
</evidence>
<organism evidence="4">
    <name type="scientific">Timema douglasi</name>
    <name type="common">Walking stick</name>
    <dbReference type="NCBI Taxonomy" id="61478"/>
    <lineage>
        <taxon>Eukaryota</taxon>
        <taxon>Metazoa</taxon>
        <taxon>Ecdysozoa</taxon>
        <taxon>Arthropoda</taxon>
        <taxon>Hexapoda</taxon>
        <taxon>Insecta</taxon>
        <taxon>Pterygota</taxon>
        <taxon>Neoptera</taxon>
        <taxon>Polyneoptera</taxon>
        <taxon>Phasmatodea</taxon>
        <taxon>Timematodea</taxon>
        <taxon>Timematoidea</taxon>
        <taxon>Timematidae</taxon>
        <taxon>Timema</taxon>
    </lineage>
</organism>
<dbReference type="SMART" id="SM00408">
    <property type="entry name" value="IGc2"/>
    <property type="match status" value="5"/>
</dbReference>
<evidence type="ECO:0000259" key="3">
    <source>
        <dbReference type="PROSITE" id="PS50835"/>
    </source>
</evidence>
<name>A0A7R8VGM6_TIMDO</name>
<dbReference type="InterPro" id="IPR036179">
    <property type="entry name" value="Ig-like_dom_sf"/>
</dbReference>
<dbReference type="InterPro" id="IPR007110">
    <property type="entry name" value="Ig-like_dom"/>
</dbReference>
<dbReference type="FunFam" id="2.60.40.10:FF:000333">
    <property type="entry name" value="Down syndrome cell adhesion molecule"/>
    <property type="match status" value="1"/>
</dbReference>
<dbReference type="SUPFAM" id="SSF48726">
    <property type="entry name" value="Immunoglobulin"/>
    <property type="match status" value="6"/>
</dbReference>
<dbReference type="GO" id="GO:0098609">
    <property type="term" value="P:cell-cell adhesion"/>
    <property type="evidence" value="ECO:0007669"/>
    <property type="project" value="TreeGrafter"/>
</dbReference>
<protein>
    <recommendedName>
        <fullName evidence="3">Ig-like domain-containing protein</fullName>
    </recommendedName>
</protein>
<sequence>MPSKGALSPHSHPNPLWQGLPMSVWEELLSNGSLYFPPFPPEDYNPDIHSASYRCKASNAAGTIVSRDCRLRADVSQPYQVQVHNVFVTRGNVAVLRCNVPSFVRGLVAVTGWQRDELPLGRTALHPGGRFAMTSSGSLHVRDTDPSDAYARFYCQTTHRLTGERSLSLPGQIIVTEPEGNSPPRIEHSIPNVNARTGNPADLVCVAQGNPPPTYRWYREIAGSMQEVRGGSVLVRPLQSVLQFPRVLPEDAARYVCVVSSLLGEDRREVTLTVSTALAVHLRPQQQVVDAGTATTFNCSVVGGGVTGTHLAWLKNGRPLTEGARVSVLAGGEVLLVRAVRKEDRGMYQCFARSGEESAQSSGELTLGAVAPELQSTFIEQTLQPGPPVSLRCAASGNPPPRFTWLLDGIVVHPPEYVLGSFTRLGRRCCQSPQHLVREGPSWGPVHVRRQEHAGSCAALRYTQHIRQVVASVPAGPPSARLPQNLTVVAGTDVFLRCPVAGFPISSVTWQRAGDILPSHLRQRVFPNGTLLVRQVDCSSDRGEYLCSATNQQGQSAQGRIYLDVMKPPEIAPFQFPSNLQEGMRAQVSCSIISGDFPISITWRKDAGPLPQDADVHEQQHQFVSNLLFGNLAARHSGHYTCIASNAAAVANFTARLVVRAPASLSGVSSVANYSTRFIVRGELCGQLQHQVHCQG</sequence>
<dbReference type="InterPro" id="IPR013783">
    <property type="entry name" value="Ig-like_fold"/>
</dbReference>
<dbReference type="PROSITE" id="PS50835">
    <property type="entry name" value="IG_LIKE"/>
    <property type="match status" value="6"/>
</dbReference>
<reference evidence="4" key="1">
    <citation type="submission" date="2020-11" db="EMBL/GenBank/DDBJ databases">
        <authorList>
            <person name="Tran Van P."/>
        </authorList>
    </citation>
    <scope>NUCLEOTIDE SEQUENCE</scope>
</reference>
<feature type="domain" description="Ig-like" evidence="3">
    <location>
        <begin position="569"/>
        <end position="658"/>
    </location>
</feature>
<dbReference type="PANTHER" id="PTHR44170">
    <property type="entry name" value="PROTEIN SIDEKICK"/>
    <property type="match status" value="1"/>
</dbReference>
<keyword evidence="2" id="KW-1015">Disulfide bond</keyword>
<dbReference type="PANTHER" id="PTHR44170:SF6">
    <property type="entry name" value="CONTACTIN"/>
    <property type="match status" value="1"/>
</dbReference>
<evidence type="ECO:0000256" key="1">
    <source>
        <dbReference type="ARBA" id="ARBA00022737"/>
    </source>
</evidence>
<feature type="domain" description="Ig-like" evidence="3">
    <location>
        <begin position="184"/>
        <end position="275"/>
    </location>
</feature>
<dbReference type="SMART" id="SM00409">
    <property type="entry name" value="IG"/>
    <property type="match status" value="5"/>
</dbReference>
<dbReference type="CDD" id="cd20958">
    <property type="entry name" value="IgI_5_Dscam"/>
    <property type="match status" value="1"/>
</dbReference>
<dbReference type="InterPro" id="IPR003599">
    <property type="entry name" value="Ig_sub"/>
</dbReference>
<gene>
    <name evidence="4" type="ORF">TDIB3V08_LOCUS2693</name>
</gene>
<proteinExistence type="predicted"/>
<dbReference type="InterPro" id="IPR013098">
    <property type="entry name" value="Ig_I-set"/>
</dbReference>
<accession>A0A7R8VGM6</accession>
<dbReference type="EMBL" id="OA565119">
    <property type="protein sequence ID" value="CAD7196342.1"/>
    <property type="molecule type" value="Genomic_DNA"/>
</dbReference>
<feature type="domain" description="Ig-like" evidence="3">
    <location>
        <begin position="477"/>
        <end position="562"/>
    </location>
</feature>
<evidence type="ECO:0000256" key="2">
    <source>
        <dbReference type="ARBA" id="ARBA00023157"/>
    </source>
</evidence>
<dbReference type="InterPro" id="IPR003598">
    <property type="entry name" value="Ig_sub2"/>
</dbReference>
<dbReference type="Gene3D" id="2.60.40.10">
    <property type="entry name" value="Immunoglobulins"/>
    <property type="match status" value="7"/>
</dbReference>
<feature type="domain" description="Ig-like" evidence="3">
    <location>
        <begin position="78"/>
        <end position="168"/>
    </location>
</feature>
<dbReference type="AlphaFoldDB" id="A0A7R8VGM6"/>
<feature type="domain" description="Ig-like" evidence="3">
    <location>
        <begin position="372"/>
        <end position="409"/>
    </location>
</feature>
<keyword evidence="1" id="KW-0677">Repeat</keyword>
<dbReference type="Pfam" id="PF13927">
    <property type="entry name" value="Ig_3"/>
    <property type="match status" value="3"/>
</dbReference>
<feature type="domain" description="Ig-like" evidence="3">
    <location>
        <begin position="278"/>
        <end position="366"/>
    </location>
</feature>